<protein>
    <recommendedName>
        <fullName evidence="3">HEAT repeat domain-containing protein</fullName>
    </recommendedName>
</protein>
<sequence>MRENARRLLGEALNVDSALDLAPLILRVGRRDRGAFGVDVLGHLLRQASHGQLAVLPSDPDRTVRRFAYRLAIDGRLLRPAELARAAARDQDSVVQDLCATAALTAPKEGDAYEGVLPPLLSARNPRVRSAGVTALRRAGRSQQAEPFLSDRSALVCACARYVVRQQGGDPAAWYRQRCTAPDDPELPPGAVIGAGRVRQPRNAGLLRPLLVHPAAGLRARAVAGLRALDCADAKQLRPSGAPVLAVAAGAIPPAMNSRKRRSLWTLRLSHTSTIGAPSLRR</sequence>
<organism evidence="1 2">
    <name type="scientific">Streptomyces echinatus</name>
    <dbReference type="NCBI Taxonomy" id="67293"/>
    <lineage>
        <taxon>Bacteria</taxon>
        <taxon>Bacillati</taxon>
        <taxon>Actinomycetota</taxon>
        <taxon>Actinomycetes</taxon>
        <taxon>Kitasatosporales</taxon>
        <taxon>Streptomycetaceae</taxon>
        <taxon>Streptomyces</taxon>
    </lineage>
</organism>
<dbReference type="AlphaFoldDB" id="A0A7W9PQZ1"/>
<accession>A0A7W9PQZ1</accession>
<evidence type="ECO:0008006" key="3">
    <source>
        <dbReference type="Google" id="ProtNLM"/>
    </source>
</evidence>
<dbReference type="EMBL" id="JACHJK010000003">
    <property type="protein sequence ID" value="MBB5926320.1"/>
    <property type="molecule type" value="Genomic_DNA"/>
</dbReference>
<evidence type="ECO:0000313" key="2">
    <source>
        <dbReference type="Proteomes" id="UP000585836"/>
    </source>
</evidence>
<name>A0A7W9PQZ1_9ACTN</name>
<reference evidence="1 2" key="1">
    <citation type="submission" date="2020-08" db="EMBL/GenBank/DDBJ databases">
        <title>Genomic Encyclopedia of Type Strains, Phase III (KMG-III): the genomes of soil and plant-associated and newly described type strains.</title>
        <authorList>
            <person name="Whitman W."/>
        </authorList>
    </citation>
    <scope>NUCLEOTIDE SEQUENCE [LARGE SCALE GENOMIC DNA]</scope>
    <source>
        <strain evidence="1 2">CECT 3313</strain>
    </source>
</reference>
<gene>
    <name evidence="1" type="ORF">FHS34_001776</name>
</gene>
<proteinExistence type="predicted"/>
<dbReference type="Proteomes" id="UP000585836">
    <property type="component" value="Unassembled WGS sequence"/>
</dbReference>
<keyword evidence="2" id="KW-1185">Reference proteome</keyword>
<evidence type="ECO:0000313" key="1">
    <source>
        <dbReference type="EMBL" id="MBB5926320.1"/>
    </source>
</evidence>
<comment type="caution">
    <text evidence="1">The sequence shown here is derived from an EMBL/GenBank/DDBJ whole genome shotgun (WGS) entry which is preliminary data.</text>
</comment>